<sequence length="397" mass="43674">MQHHDNPASMQTSPIPMDGMSPSVVLMSQKNSIRRRAGSYHSHDESTGEKIAGNRLFFGSDDGTLRSCDVDPLTGSFIQESVCEILVSSYPSIASIRCVCVSPSQSFLVVGTGKSLIMTFRIAPSSPSSSPSSSSSSPGRGMILLDRITTCGPVSCLLCSILDDGREYVIAGTVRGIVHVFFLDDHGKIWETHRDLDHHIDHQQQDRRGGMHSVDRGEHGGFKRGVDGKEEEEPMMVRCRAEEYELRVITCMDSLGYAVVTGCDDGNIRMWDFRRGTCERVWESVHEGGVTALVLDERQLVTAGGDSMICGRDLRNGACLWTWTDTFVIRSIVSDGHRVAFAVRENIRVIDLDDSEPFNDESDLEDASVSVSAISKDRVHSLRGHVGHIQALTLVCK</sequence>
<gene>
    <name evidence="5" type="primary">MDP1</name>
</gene>
<feature type="region of interest" description="Disordered" evidence="4">
    <location>
        <begin position="1"/>
        <end position="21"/>
    </location>
</feature>
<dbReference type="InterPro" id="IPR001680">
    <property type="entry name" value="WD40_rpt"/>
</dbReference>
<dbReference type="InterPro" id="IPR036322">
    <property type="entry name" value="WD40_repeat_dom_sf"/>
</dbReference>
<organism evidence="5">
    <name type="scientific">Stygiella incarcerata</name>
    <dbReference type="NCBI Taxonomy" id="1712417"/>
    <lineage>
        <taxon>Eukaryota</taxon>
        <taxon>Discoba</taxon>
        <taxon>Jakobida</taxon>
        <taxon>Andalucina</taxon>
        <taxon>Stygiellidae</taxon>
        <taxon>Stygiella</taxon>
    </lineage>
</organism>
<feature type="non-terminal residue" evidence="5">
    <location>
        <position position="397"/>
    </location>
</feature>
<feature type="region of interest" description="Disordered" evidence="4">
    <location>
        <begin position="203"/>
        <end position="229"/>
    </location>
</feature>
<evidence type="ECO:0000256" key="2">
    <source>
        <dbReference type="ARBA" id="ARBA00022737"/>
    </source>
</evidence>
<evidence type="ECO:0000313" key="5">
    <source>
        <dbReference type="EMBL" id="ANM86799.1"/>
    </source>
</evidence>
<dbReference type="EMBL" id="KT984579">
    <property type="protein sequence ID" value="ANM86799.1"/>
    <property type="molecule type" value="mRNA"/>
</dbReference>
<dbReference type="InterPro" id="IPR051179">
    <property type="entry name" value="WD_repeat_multifunction"/>
</dbReference>
<keyword evidence="2" id="KW-0677">Repeat</keyword>
<dbReference type="InterPro" id="IPR015943">
    <property type="entry name" value="WD40/YVTN_repeat-like_dom_sf"/>
</dbReference>
<dbReference type="PANTHER" id="PTHR19857">
    <property type="entry name" value="MITOCHONDRIAL DIVISION PROTEIN 1-RELATED"/>
    <property type="match status" value="1"/>
</dbReference>
<evidence type="ECO:0000256" key="3">
    <source>
        <dbReference type="PROSITE-ProRule" id="PRU00221"/>
    </source>
</evidence>
<dbReference type="PROSITE" id="PS50082">
    <property type="entry name" value="WD_REPEATS_2"/>
    <property type="match status" value="1"/>
</dbReference>
<name>A0A192ZI87_9EUKA</name>
<dbReference type="Gene3D" id="2.130.10.10">
    <property type="entry name" value="YVTN repeat-like/Quinoprotein amine dehydrogenase"/>
    <property type="match status" value="2"/>
</dbReference>
<accession>A0A192ZI87</accession>
<reference evidence="5" key="1">
    <citation type="journal article" date="2016" name="Mol. Biol. Evol.">
        <title>Novel hydrogenosomes in the microaerophilic jakobid Stygiella incarcerata.</title>
        <authorList>
            <person name="Leger M.M."/>
            <person name="Eme L."/>
            <person name="Hug L.A."/>
            <person name="Roger A.J."/>
        </authorList>
    </citation>
    <scope>NUCLEOTIDE SEQUENCE</scope>
</reference>
<evidence type="ECO:0000256" key="1">
    <source>
        <dbReference type="ARBA" id="ARBA00022574"/>
    </source>
</evidence>
<feature type="repeat" description="WD" evidence="3">
    <location>
        <begin position="259"/>
        <end position="281"/>
    </location>
</feature>
<protein>
    <submittedName>
        <fullName evidence="5">Mitochondrial division protein 1</fullName>
    </submittedName>
</protein>
<dbReference type="SMART" id="SM00320">
    <property type="entry name" value="WD40"/>
    <property type="match status" value="3"/>
</dbReference>
<dbReference type="PANTHER" id="PTHR19857:SF8">
    <property type="entry name" value="ANGIO-ASSOCIATED MIGRATORY CELL PROTEIN"/>
    <property type="match status" value="1"/>
</dbReference>
<dbReference type="Pfam" id="PF00400">
    <property type="entry name" value="WD40"/>
    <property type="match status" value="1"/>
</dbReference>
<dbReference type="SUPFAM" id="SSF50978">
    <property type="entry name" value="WD40 repeat-like"/>
    <property type="match status" value="1"/>
</dbReference>
<evidence type="ECO:0000256" key="4">
    <source>
        <dbReference type="SAM" id="MobiDB-lite"/>
    </source>
</evidence>
<proteinExistence type="evidence at transcript level"/>
<dbReference type="AlphaFoldDB" id="A0A192ZI87"/>
<feature type="compositionally biased region" description="Basic and acidic residues" evidence="4">
    <location>
        <begin position="203"/>
        <end position="228"/>
    </location>
</feature>
<keyword evidence="1 3" id="KW-0853">WD repeat</keyword>